<evidence type="ECO:0000256" key="7">
    <source>
        <dbReference type="SAM" id="Phobius"/>
    </source>
</evidence>
<evidence type="ECO:0000256" key="6">
    <source>
        <dbReference type="PROSITE-ProRule" id="PRU00433"/>
    </source>
</evidence>
<evidence type="ECO:0000259" key="8">
    <source>
        <dbReference type="PROSITE" id="PS51007"/>
    </source>
</evidence>
<keyword evidence="5 6" id="KW-0408">Iron</keyword>
<keyword evidence="7" id="KW-0472">Membrane</keyword>
<dbReference type="Pfam" id="PF00034">
    <property type="entry name" value="Cytochrom_C"/>
    <property type="match status" value="1"/>
</dbReference>
<feature type="domain" description="Cytochrome c" evidence="8">
    <location>
        <begin position="41"/>
        <end position="146"/>
    </location>
</feature>
<dbReference type="EMBL" id="CP141614">
    <property type="protein sequence ID" value="WRP15342.1"/>
    <property type="molecule type" value="Genomic_DNA"/>
</dbReference>
<dbReference type="Proteomes" id="UP001333102">
    <property type="component" value="Chromosome"/>
</dbReference>
<proteinExistence type="predicted"/>
<evidence type="ECO:0000256" key="5">
    <source>
        <dbReference type="ARBA" id="ARBA00023004"/>
    </source>
</evidence>
<keyword evidence="10" id="KW-1185">Reference proteome</keyword>
<keyword evidence="7" id="KW-0812">Transmembrane</keyword>
<dbReference type="PROSITE" id="PS51007">
    <property type="entry name" value="CYTC"/>
    <property type="match status" value="2"/>
</dbReference>
<dbReference type="InterPro" id="IPR009056">
    <property type="entry name" value="Cyt_c-like_dom"/>
</dbReference>
<dbReference type="InterPro" id="IPR036909">
    <property type="entry name" value="Cyt_c-like_dom_sf"/>
</dbReference>
<dbReference type="RefSeq" id="WP_324669744.1">
    <property type="nucleotide sequence ID" value="NZ_CP141614.1"/>
</dbReference>
<accession>A0ABZ1BRA2</accession>
<keyword evidence="3 6" id="KW-0479">Metal-binding</keyword>
<evidence type="ECO:0000313" key="10">
    <source>
        <dbReference type="Proteomes" id="UP001333102"/>
    </source>
</evidence>
<evidence type="ECO:0000256" key="4">
    <source>
        <dbReference type="ARBA" id="ARBA00022982"/>
    </source>
</evidence>
<keyword evidence="2 6" id="KW-0349">Heme</keyword>
<gene>
    <name evidence="9" type="ORF">VLY81_04025</name>
</gene>
<dbReference type="InterPro" id="IPR051811">
    <property type="entry name" value="Cytochrome_c550/c551-like"/>
</dbReference>
<evidence type="ECO:0000256" key="3">
    <source>
        <dbReference type="ARBA" id="ARBA00022723"/>
    </source>
</evidence>
<dbReference type="Gene3D" id="1.10.760.10">
    <property type="entry name" value="Cytochrome c-like domain"/>
    <property type="match status" value="2"/>
</dbReference>
<keyword evidence="4" id="KW-0249">Electron transport</keyword>
<sequence>MKGRTYVIVTILSWALVVVWGVYWAREGNRMAATQAAFRAEMVERGAQLYAQNCVICHGPAGEGVVGPALDREALQGDPETDRETYDFLYNTVARGRPGSTTPRWVRLPTGEWASFTAMPAWSVEAGGPLNEQALREVVYFLMSGEWQRVSRYIPAARLEGELPPARGVPQDVQQQAQAIIAQKGCLVCHTIGSVGGYIGPNLSDVGSWGLDHDFLVGWIQDPQTTANRAPVYFSNFAGIGPDGQPSGTRIDYGPTQMPDLGLTDEEADIVARYLMGLK</sequence>
<feature type="transmembrane region" description="Helical" evidence="7">
    <location>
        <begin position="6"/>
        <end position="25"/>
    </location>
</feature>
<protein>
    <submittedName>
        <fullName evidence="9">C-type cytochrome</fullName>
    </submittedName>
</protein>
<evidence type="ECO:0000256" key="1">
    <source>
        <dbReference type="ARBA" id="ARBA00022448"/>
    </source>
</evidence>
<name>A0ABZ1BRA2_9FIRM</name>
<dbReference type="PANTHER" id="PTHR37823">
    <property type="entry name" value="CYTOCHROME C-553-LIKE"/>
    <property type="match status" value="1"/>
</dbReference>
<evidence type="ECO:0000256" key="2">
    <source>
        <dbReference type="ARBA" id="ARBA00022617"/>
    </source>
</evidence>
<keyword evidence="1" id="KW-0813">Transport</keyword>
<organism evidence="9 10">
    <name type="scientific">Geochorda subterranea</name>
    <dbReference type="NCBI Taxonomy" id="3109564"/>
    <lineage>
        <taxon>Bacteria</taxon>
        <taxon>Bacillati</taxon>
        <taxon>Bacillota</taxon>
        <taxon>Limnochordia</taxon>
        <taxon>Limnochordales</taxon>
        <taxon>Geochordaceae</taxon>
        <taxon>Geochorda</taxon>
    </lineage>
</organism>
<dbReference type="SUPFAM" id="SSF46626">
    <property type="entry name" value="Cytochrome c"/>
    <property type="match status" value="2"/>
</dbReference>
<keyword evidence="7" id="KW-1133">Transmembrane helix</keyword>
<reference evidence="10" key="1">
    <citation type="submission" date="2023-12" db="EMBL/GenBank/DDBJ databases">
        <title>Novel isolates from deep terrestrial aquifers shed light on the physiology and ecology of the class Limnochordia.</title>
        <authorList>
            <person name="Karnachuk O.V."/>
            <person name="Lukina A.P."/>
            <person name="Avakyan M.R."/>
            <person name="Kadnikov V."/>
            <person name="Begmatov S."/>
            <person name="Beletsky A.V."/>
            <person name="Mardanov A.V."/>
            <person name="Ravin N.V."/>
        </authorList>
    </citation>
    <scope>NUCLEOTIDE SEQUENCE [LARGE SCALE GENOMIC DNA]</scope>
    <source>
        <strain evidence="10">LN</strain>
    </source>
</reference>
<feature type="domain" description="Cytochrome c" evidence="8">
    <location>
        <begin position="171"/>
        <end position="279"/>
    </location>
</feature>
<evidence type="ECO:0000313" key="9">
    <source>
        <dbReference type="EMBL" id="WRP15342.1"/>
    </source>
</evidence>